<organism evidence="14 15">
    <name type="scientific">Stylonychia lemnae</name>
    <name type="common">Ciliate</name>
    <dbReference type="NCBI Taxonomy" id="5949"/>
    <lineage>
        <taxon>Eukaryota</taxon>
        <taxon>Sar</taxon>
        <taxon>Alveolata</taxon>
        <taxon>Ciliophora</taxon>
        <taxon>Intramacronucleata</taxon>
        <taxon>Spirotrichea</taxon>
        <taxon>Stichotrichia</taxon>
        <taxon>Sporadotrichida</taxon>
        <taxon>Oxytrichidae</taxon>
        <taxon>Stylonychinae</taxon>
        <taxon>Stylonychia</taxon>
    </lineage>
</organism>
<evidence type="ECO:0000313" key="15">
    <source>
        <dbReference type="Proteomes" id="UP000039865"/>
    </source>
</evidence>
<feature type="region of interest" description="Disordered" evidence="12">
    <location>
        <begin position="305"/>
        <end position="327"/>
    </location>
</feature>
<keyword evidence="15" id="KW-1185">Reference proteome</keyword>
<evidence type="ECO:0000256" key="12">
    <source>
        <dbReference type="SAM" id="MobiDB-lite"/>
    </source>
</evidence>
<evidence type="ECO:0000259" key="13">
    <source>
        <dbReference type="SMART" id="SM01144"/>
    </source>
</evidence>
<comment type="similarity">
    <text evidence="8">Belongs to the TDD superfamily. DTWD1 family.</text>
</comment>
<feature type="domain" description="DTW" evidence="13">
    <location>
        <begin position="81"/>
        <end position="286"/>
    </location>
</feature>
<dbReference type="EMBL" id="CCKQ01004593">
    <property type="protein sequence ID" value="CDW75755.1"/>
    <property type="molecule type" value="Genomic_DNA"/>
</dbReference>
<dbReference type="OrthoDB" id="3173at2759"/>
<dbReference type="PANTHER" id="PTHR15627">
    <property type="entry name" value="NATURAL KILLER CELL-SPECIFIC ANTIGEN KLIP1"/>
    <property type="match status" value="1"/>
</dbReference>
<evidence type="ECO:0000256" key="6">
    <source>
        <dbReference type="ARBA" id="ARBA00023242"/>
    </source>
</evidence>
<keyword evidence="6" id="KW-0539">Nucleus</keyword>
<dbReference type="InParanoid" id="A0A078A0U2"/>
<proteinExistence type="inferred from homology"/>
<evidence type="ECO:0000256" key="1">
    <source>
        <dbReference type="ARBA" id="ARBA00004123"/>
    </source>
</evidence>
<dbReference type="Pfam" id="PF03942">
    <property type="entry name" value="DTW"/>
    <property type="match status" value="1"/>
</dbReference>
<evidence type="ECO:0000256" key="2">
    <source>
        <dbReference type="ARBA" id="ARBA00012386"/>
    </source>
</evidence>
<accession>A0A078A0U2</accession>
<dbReference type="InterPro" id="IPR051521">
    <property type="entry name" value="tRNA_Mod/Golgi_Maint"/>
</dbReference>
<evidence type="ECO:0000256" key="5">
    <source>
        <dbReference type="ARBA" id="ARBA00022694"/>
    </source>
</evidence>
<dbReference type="InterPro" id="IPR005636">
    <property type="entry name" value="DTW"/>
</dbReference>
<name>A0A078A0U2_STYLE</name>
<dbReference type="SMART" id="SM01144">
    <property type="entry name" value="DTW"/>
    <property type="match status" value="1"/>
</dbReference>
<evidence type="ECO:0000256" key="3">
    <source>
        <dbReference type="ARBA" id="ARBA00022679"/>
    </source>
</evidence>
<feature type="compositionally biased region" description="Basic and acidic residues" evidence="12">
    <location>
        <begin position="8"/>
        <end position="32"/>
    </location>
</feature>
<evidence type="ECO:0000256" key="8">
    <source>
        <dbReference type="ARBA" id="ARBA00038290"/>
    </source>
</evidence>
<comment type="catalytic activity">
    <reaction evidence="11">
        <text>a uridine in tRNA + S-adenosyl-L-methionine = a 3-[(3S)-3-amino-3-carboxypropyl]uridine in tRNA + S-methyl-5'-thioadenosine + H(+)</text>
        <dbReference type="Rhea" id="RHEA:62432"/>
        <dbReference type="Rhea" id="RHEA-COMP:13339"/>
        <dbReference type="Rhea" id="RHEA-COMP:16092"/>
        <dbReference type="ChEBI" id="CHEBI:15378"/>
        <dbReference type="ChEBI" id="CHEBI:17509"/>
        <dbReference type="ChEBI" id="CHEBI:59789"/>
        <dbReference type="ChEBI" id="CHEBI:65315"/>
        <dbReference type="ChEBI" id="CHEBI:82930"/>
        <dbReference type="EC" id="2.5.1.25"/>
    </reaction>
</comment>
<keyword evidence="3" id="KW-0808">Transferase</keyword>
<dbReference type="EC" id="2.5.1.25" evidence="2"/>
<dbReference type="Proteomes" id="UP000039865">
    <property type="component" value="Unassembled WGS sequence"/>
</dbReference>
<dbReference type="GO" id="GO:0008033">
    <property type="term" value="P:tRNA processing"/>
    <property type="evidence" value="ECO:0007669"/>
    <property type="project" value="UniProtKB-KW"/>
</dbReference>
<evidence type="ECO:0000256" key="9">
    <source>
        <dbReference type="ARBA" id="ARBA00039242"/>
    </source>
</evidence>
<dbReference type="AlphaFoldDB" id="A0A078A0U2"/>
<protein>
    <recommendedName>
        <fullName evidence="9">tRNA-uridine aminocarboxypropyltransferase 1</fullName>
        <ecNumber evidence="2">2.5.1.25</ecNumber>
    </recommendedName>
    <alternativeName>
        <fullName evidence="10">DTW domain-containing protein 1</fullName>
    </alternativeName>
</protein>
<evidence type="ECO:0000256" key="7">
    <source>
        <dbReference type="ARBA" id="ARBA00037050"/>
    </source>
</evidence>
<sequence>MKRQSNTMEKKGQEEEEVKEQGVQKRQKLDQNNQEKKIDFSVLNERQDQQQSYIDKLKLNSFNALIEMKGRKDCPKCKCSRKYFCYDCYIPLNDDLATVPRVDLPIEVTVYIYLLELYFNRLRHPKEKISKSSIVASKIVAPEKVQIVHEMDISSLRDDDEDYDSVVLLFPTDDAQEVIKMSEEELAKIKKVVIIDCTWNQTHHFLKQANVKKIKKIKIQTEKTVFWRYQRISEANLATIEALYYFFRDYDVNKNCSGDYAKYDGKYDNLLYYYAFNYKLIQYEYVEGSKKDKKFIRMDNYIKGRDEPEQDTKHHKPAYLAQNDKKE</sequence>
<comment type="subcellular location">
    <subcellularLocation>
        <location evidence="1">Nucleus</location>
    </subcellularLocation>
</comment>
<dbReference type="GO" id="GO:0016432">
    <property type="term" value="F:tRNA-uridine aminocarboxypropyltransferase activity"/>
    <property type="evidence" value="ECO:0007669"/>
    <property type="project" value="UniProtKB-EC"/>
</dbReference>
<keyword evidence="5" id="KW-0819">tRNA processing</keyword>
<dbReference type="GO" id="GO:0005634">
    <property type="term" value="C:nucleus"/>
    <property type="evidence" value="ECO:0007669"/>
    <property type="project" value="UniProtKB-SubCell"/>
</dbReference>
<dbReference type="PANTHER" id="PTHR15627:SF8">
    <property type="entry name" value="TRNA-URIDINE AMINOCARBOXYPROPYLTRANSFERASE 1"/>
    <property type="match status" value="1"/>
</dbReference>
<evidence type="ECO:0000256" key="10">
    <source>
        <dbReference type="ARBA" id="ARBA00042508"/>
    </source>
</evidence>
<gene>
    <name evidence="14" type="primary">Contig1879.g2031</name>
    <name evidence="14" type="ORF">STYLEM_4750</name>
</gene>
<dbReference type="OMA" id="YWRPQRG"/>
<comment type="function">
    <text evidence="7">Catalyzes the formation of 3-(3-amino-3-carboxypropyl)uridine (acp3U) at position 20 in the D-loop of several cytoplasmic tRNAs (acp3U(20)).</text>
</comment>
<evidence type="ECO:0000256" key="4">
    <source>
        <dbReference type="ARBA" id="ARBA00022691"/>
    </source>
</evidence>
<evidence type="ECO:0000256" key="11">
    <source>
        <dbReference type="ARBA" id="ARBA00048718"/>
    </source>
</evidence>
<feature type="region of interest" description="Disordered" evidence="12">
    <location>
        <begin position="1"/>
        <end position="32"/>
    </location>
</feature>
<keyword evidence="4" id="KW-0949">S-adenosyl-L-methionine</keyword>
<evidence type="ECO:0000313" key="14">
    <source>
        <dbReference type="EMBL" id="CDW75755.1"/>
    </source>
</evidence>
<reference evidence="14 15" key="1">
    <citation type="submission" date="2014-06" db="EMBL/GenBank/DDBJ databases">
        <authorList>
            <person name="Swart Estienne"/>
        </authorList>
    </citation>
    <scope>NUCLEOTIDE SEQUENCE [LARGE SCALE GENOMIC DNA]</scope>
    <source>
        <strain evidence="14 15">130c</strain>
    </source>
</reference>